<dbReference type="PROSITE" id="PS01319">
    <property type="entry name" value="RBFA"/>
    <property type="match status" value="1"/>
</dbReference>
<organism evidence="3 4">
    <name type="scientific">Candidatus Doudnabacteria bacterium RIFCSPLOWO2_02_FULL_48_13</name>
    <dbReference type="NCBI Taxonomy" id="1817845"/>
    <lineage>
        <taxon>Bacteria</taxon>
        <taxon>Candidatus Doudnaibacteriota</taxon>
    </lineage>
</organism>
<comment type="function">
    <text evidence="2">One of several proteins that assist in the late maturation steps of the functional core of the 30S ribosomal subunit. Associates with free 30S ribosomal subunits (but not with 30S subunits that are part of 70S ribosomes or polysomes). Required for efficient processing of 16S rRNA. May interact with the 5'-terminal helix region of 16S rRNA.</text>
</comment>
<gene>
    <name evidence="2" type="primary">rbfA</name>
    <name evidence="3" type="ORF">A3J05_04940</name>
</gene>
<dbReference type="EMBL" id="MFFF01000006">
    <property type="protein sequence ID" value="OGE99944.1"/>
    <property type="molecule type" value="Genomic_DNA"/>
</dbReference>
<comment type="subunit">
    <text evidence="2">Monomer. Binds 30S ribosomal subunits, but not 50S ribosomal subunits or 70S ribosomes.</text>
</comment>
<evidence type="ECO:0000313" key="4">
    <source>
        <dbReference type="Proteomes" id="UP000177235"/>
    </source>
</evidence>
<dbReference type="GO" id="GO:0005829">
    <property type="term" value="C:cytosol"/>
    <property type="evidence" value="ECO:0007669"/>
    <property type="project" value="TreeGrafter"/>
</dbReference>
<dbReference type="Gene3D" id="3.30.300.20">
    <property type="match status" value="1"/>
</dbReference>
<proteinExistence type="inferred from homology"/>
<dbReference type="PANTHER" id="PTHR33515">
    <property type="entry name" value="RIBOSOME-BINDING FACTOR A, CHLOROPLASTIC-RELATED"/>
    <property type="match status" value="1"/>
</dbReference>
<dbReference type="HAMAP" id="MF_00003">
    <property type="entry name" value="RbfA"/>
    <property type="match status" value="1"/>
</dbReference>
<name>A0A1F5QCN2_9BACT</name>
<dbReference type="InterPro" id="IPR015946">
    <property type="entry name" value="KH_dom-like_a/b"/>
</dbReference>
<comment type="caution">
    <text evidence="3">The sequence shown here is derived from an EMBL/GenBank/DDBJ whole genome shotgun (WGS) entry which is preliminary data.</text>
</comment>
<evidence type="ECO:0000256" key="1">
    <source>
        <dbReference type="ARBA" id="ARBA00022517"/>
    </source>
</evidence>
<dbReference type="GO" id="GO:0043024">
    <property type="term" value="F:ribosomal small subunit binding"/>
    <property type="evidence" value="ECO:0007669"/>
    <property type="project" value="TreeGrafter"/>
</dbReference>
<dbReference type="GO" id="GO:0030490">
    <property type="term" value="P:maturation of SSU-rRNA"/>
    <property type="evidence" value="ECO:0007669"/>
    <property type="project" value="UniProtKB-UniRule"/>
</dbReference>
<keyword evidence="1 2" id="KW-0690">Ribosome biogenesis</keyword>
<comment type="subcellular location">
    <subcellularLocation>
        <location evidence="2">Cytoplasm</location>
    </subcellularLocation>
</comment>
<dbReference type="Pfam" id="PF02033">
    <property type="entry name" value="RBFA"/>
    <property type="match status" value="1"/>
</dbReference>
<dbReference type="AlphaFoldDB" id="A0A1F5QCN2"/>
<dbReference type="InterPro" id="IPR023799">
    <property type="entry name" value="RbfA_dom_sf"/>
</dbReference>
<dbReference type="InterPro" id="IPR020053">
    <property type="entry name" value="Ribosome-bd_factorA_CS"/>
</dbReference>
<protein>
    <recommendedName>
        <fullName evidence="2">Ribosome-binding factor A</fullName>
    </recommendedName>
</protein>
<dbReference type="PANTHER" id="PTHR33515:SF1">
    <property type="entry name" value="RIBOSOME-BINDING FACTOR A, CHLOROPLASTIC-RELATED"/>
    <property type="match status" value="1"/>
</dbReference>
<keyword evidence="2" id="KW-0963">Cytoplasm</keyword>
<comment type="similarity">
    <text evidence="2">Belongs to the RbfA family.</text>
</comment>
<sequence length="120" mass="13374">MSTRQEKVNSLIQQLISQYLVEEKPEGITGLLTVTAVNVSPDLEHAKIFISALGQDTKAVIAILKNYIYDIQGMLYQKLEMKKIPRIVFISDSSGEHAGKITKMLEDLHVDGTSDPSEEK</sequence>
<dbReference type="Proteomes" id="UP000177235">
    <property type="component" value="Unassembled WGS sequence"/>
</dbReference>
<reference evidence="3 4" key="1">
    <citation type="journal article" date="2016" name="Nat. Commun.">
        <title>Thousands of microbial genomes shed light on interconnected biogeochemical processes in an aquifer system.</title>
        <authorList>
            <person name="Anantharaman K."/>
            <person name="Brown C.T."/>
            <person name="Hug L.A."/>
            <person name="Sharon I."/>
            <person name="Castelle C.J."/>
            <person name="Probst A.J."/>
            <person name="Thomas B.C."/>
            <person name="Singh A."/>
            <person name="Wilkins M.J."/>
            <person name="Karaoz U."/>
            <person name="Brodie E.L."/>
            <person name="Williams K.H."/>
            <person name="Hubbard S.S."/>
            <person name="Banfield J.F."/>
        </authorList>
    </citation>
    <scope>NUCLEOTIDE SEQUENCE [LARGE SCALE GENOMIC DNA]</scope>
</reference>
<dbReference type="NCBIfam" id="TIGR00082">
    <property type="entry name" value="rbfA"/>
    <property type="match status" value="1"/>
</dbReference>
<evidence type="ECO:0000313" key="3">
    <source>
        <dbReference type="EMBL" id="OGE99944.1"/>
    </source>
</evidence>
<dbReference type="SUPFAM" id="SSF89919">
    <property type="entry name" value="Ribosome-binding factor A, RbfA"/>
    <property type="match status" value="1"/>
</dbReference>
<accession>A0A1F5QCN2</accession>
<dbReference type="InterPro" id="IPR000238">
    <property type="entry name" value="RbfA"/>
</dbReference>
<evidence type="ECO:0000256" key="2">
    <source>
        <dbReference type="HAMAP-Rule" id="MF_00003"/>
    </source>
</evidence>